<evidence type="ECO:0000313" key="3">
    <source>
        <dbReference type="Proteomes" id="UP001479933"/>
    </source>
</evidence>
<gene>
    <name evidence="2" type="ORF">RVF87_01620</name>
</gene>
<dbReference type="InterPro" id="IPR051397">
    <property type="entry name" value="Zn-ADH-like_protein"/>
</dbReference>
<accession>A0ABZ2U288</accession>
<dbReference type="PANTHER" id="PTHR43677:SF4">
    <property type="entry name" value="QUINONE OXIDOREDUCTASE-LIKE PROTEIN 2"/>
    <property type="match status" value="1"/>
</dbReference>
<dbReference type="InterPro" id="IPR013154">
    <property type="entry name" value="ADH-like_N"/>
</dbReference>
<keyword evidence="2" id="KW-0560">Oxidoreductase</keyword>
<dbReference type="GO" id="GO:0016491">
    <property type="term" value="F:oxidoreductase activity"/>
    <property type="evidence" value="ECO:0007669"/>
    <property type="project" value="UniProtKB-KW"/>
</dbReference>
<evidence type="ECO:0000313" key="2">
    <source>
        <dbReference type="EMBL" id="WYY07813.1"/>
    </source>
</evidence>
<dbReference type="SMART" id="SM00829">
    <property type="entry name" value="PKS_ER"/>
    <property type="match status" value="1"/>
</dbReference>
<keyword evidence="3" id="KW-1185">Reference proteome</keyword>
<dbReference type="Proteomes" id="UP001479933">
    <property type="component" value="Chromosome"/>
</dbReference>
<dbReference type="SUPFAM" id="SSF51735">
    <property type="entry name" value="NAD(P)-binding Rossmann-fold domains"/>
    <property type="match status" value="1"/>
</dbReference>
<dbReference type="Gene3D" id="3.40.50.720">
    <property type="entry name" value="NAD(P)-binding Rossmann-like Domain"/>
    <property type="match status" value="1"/>
</dbReference>
<organism evidence="2 3">
    <name type="scientific">Gordonia hydrophobica</name>
    <dbReference type="NCBI Taxonomy" id="40516"/>
    <lineage>
        <taxon>Bacteria</taxon>
        <taxon>Bacillati</taxon>
        <taxon>Actinomycetota</taxon>
        <taxon>Actinomycetes</taxon>
        <taxon>Mycobacteriales</taxon>
        <taxon>Gordoniaceae</taxon>
        <taxon>Gordonia</taxon>
    </lineage>
</organism>
<dbReference type="PANTHER" id="PTHR43677">
    <property type="entry name" value="SHORT-CHAIN DEHYDROGENASE/REDUCTASE"/>
    <property type="match status" value="1"/>
</dbReference>
<dbReference type="EMBL" id="CP136137">
    <property type="protein sequence ID" value="WYY07813.1"/>
    <property type="molecule type" value="Genomic_DNA"/>
</dbReference>
<dbReference type="InterPro" id="IPR011032">
    <property type="entry name" value="GroES-like_sf"/>
</dbReference>
<feature type="domain" description="Enoyl reductase (ER)" evidence="1">
    <location>
        <begin position="11"/>
        <end position="319"/>
    </location>
</feature>
<dbReference type="RefSeq" id="WP_066166624.1">
    <property type="nucleotide sequence ID" value="NZ_CP136137.1"/>
</dbReference>
<evidence type="ECO:0000259" key="1">
    <source>
        <dbReference type="SMART" id="SM00829"/>
    </source>
</evidence>
<sequence length="328" mass="33926">MHAVQLVEAVGPDGLRLVEVDEPHAADGRVVVDLAAAGVSFPDLLRTMGSYQMVADLPCVLGVEGAGVVRSAPPGSGVREGDRVAVLALDGAWQQTVTLDPTAVFPLPDGVSLAAAAGIVMNYLTVHFALDERARCRAGEVVLVHGAAGGIGVAALRVASALGLTTIAVVSNDAKAAVAEDNGADHVVRVDGFKDAVKEITVGRGVDIVIDPVGGDRFTDSLRSLAIGGRAVVLGFTGGSIPTVKVNRLLMNNGSVVGAGWGEYIRVDPGYPSRQWAALHPLLESGDLGIPEPTVLSMDRAADALRLLESRTSTGKIVLDLRSDAERR</sequence>
<dbReference type="EC" id="1.-.-.-" evidence="2"/>
<dbReference type="InterPro" id="IPR013149">
    <property type="entry name" value="ADH-like_C"/>
</dbReference>
<protein>
    <submittedName>
        <fullName evidence="2">NADPH:quinone oxidoreductase family protein</fullName>
        <ecNumber evidence="2">1.-.-.-</ecNumber>
    </submittedName>
</protein>
<dbReference type="InterPro" id="IPR020843">
    <property type="entry name" value="ER"/>
</dbReference>
<name>A0ABZ2U288_9ACTN</name>
<proteinExistence type="predicted"/>
<dbReference type="Pfam" id="PF08240">
    <property type="entry name" value="ADH_N"/>
    <property type="match status" value="1"/>
</dbReference>
<dbReference type="Gene3D" id="3.90.180.10">
    <property type="entry name" value="Medium-chain alcohol dehydrogenases, catalytic domain"/>
    <property type="match status" value="1"/>
</dbReference>
<dbReference type="Pfam" id="PF00107">
    <property type="entry name" value="ADH_zinc_N"/>
    <property type="match status" value="1"/>
</dbReference>
<reference evidence="2 3" key="1">
    <citation type="journal article" date="2023" name="Virus Evol.">
        <title>Computational host range prediction-The good, the bad, and the ugly.</title>
        <authorList>
            <person name="Howell A.A."/>
            <person name="Versoza C.J."/>
            <person name="Pfeifer S.P."/>
        </authorList>
    </citation>
    <scope>NUCLEOTIDE SEQUENCE [LARGE SCALE GENOMIC DNA]</scope>
    <source>
        <strain evidence="2 3">1610/1b</strain>
    </source>
</reference>
<dbReference type="CDD" id="cd08241">
    <property type="entry name" value="QOR1"/>
    <property type="match status" value="1"/>
</dbReference>
<dbReference type="SUPFAM" id="SSF50129">
    <property type="entry name" value="GroES-like"/>
    <property type="match status" value="1"/>
</dbReference>
<dbReference type="InterPro" id="IPR036291">
    <property type="entry name" value="NAD(P)-bd_dom_sf"/>
</dbReference>